<protein>
    <submittedName>
        <fullName evidence="2">Uncharacterized protein</fullName>
    </submittedName>
</protein>
<organism evidence="2">
    <name type="scientific">Arion vulgaris</name>
    <dbReference type="NCBI Taxonomy" id="1028688"/>
    <lineage>
        <taxon>Eukaryota</taxon>
        <taxon>Metazoa</taxon>
        <taxon>Spiralia</taxon>
        <taxon>Lophotrochozoa</taxon>
        <taxon>Mollusca</taxon>
        <taxon>Gastropoda</taxon>
        <taxon>Heterobranchia</taxon>
        <taxon>Euthyneura</taxon>
        <taxon>Panpulmonata</taxon>
        <taxon>Eupulmonata</taxon>
        <taxon>Stylommatophora</taxon>
        <taxon>Helicina</taxon>
        <taxon>Arionoidea</taxon>
        <taxon>Arionidae</taxon>
        <taxon>Arion</taxon>
    </lineage>
</organism>
<feature type="non-terminal residue" evidence="2">
    <location>
        <position position="123"/>
    </location>
</feature>
<name>A0A0B6Y5R1_9EUPU</name>
<proteinExistence type="predicted"/>
<gene>
    <name evidence="2" type="primary">ORF12724</name>
</gene>
<evidence type="ECO:0000313" key="2">
    <source>
        <dbReference type="EMBL" id="CEK51176.1"/>
    </source>
</evidence>
<feature type="compositionally biased region" description="Polar residues" evidence="1">
    <location>
        <begin position="99"/>
        <end position="123"/>
    </location>
</feature>
<dbReference type="AlphaFoldDB" id="A0A0B6Y5R1"/>
<feature type="region of interest" description="Disordered" evidence="1">
    <location>
        <begin position="97"/>
        <end position="123"/>
    </location>
</feature>
<reference evidence="2" key="1">
    <citation type="submission" date="2014-12" db="EMBL/GenBank/DDBJ databases">
        <title>Insight into the proteome of Arion vulgaris.</title>
        <authorList>
            <person name="Aradska J."/>
            <person name="Bulat T."/>
            <person name="Smidak R."/>
            <person name="Sarate P."/>
            <person name="Gangsoo J."/>
            <person name="Sialana F."/>
            <person name="Bilban M."/>
            <person name="Lubec G."/>
        </authorList>
    </citation>
    <scope>NUCLEOTIDE SEQUENCE</scope>
    <source>
        <tissue evidence="2">Skin</tissue>
    </source>
</reference>
<accession>A0A0B6Y5R1</accession>
<feature type="compositionally biased region" description="Polar residues" evidence="1">
    <location>
        <begin position="37"/>
        <end position="53"/>
    </location>
</feature>
<dbReference type="EMBL" id="HACG01004311">
    <property type="protein sequence ID" value="CEK51176.1"/>
    <property type="molecule type" value="Transcribed_RNA"/>
</dbReference>
<evidence type="ECO:0000256" key="1">
    <source>
        <dbReference type="SAM" id="MobiDB-lite"/>
    </source>
</evidence>
<feature type="non-terminal residue" evidence="2">
    <location>
        <position position="1"/>
    </location>
</feature>
<feature type="region of interest" description="Disordered" evidence="1">
    <location>
        <begin position="1"/>
        <end position="53"/>
    </location>
</feature>
<sequence length="123" mass="13162">QLSLTTTSLSSSVSSSSQQNMQQQQQQQQMLRGQAGSPAQQNDLMSSAANQMTSQAMQTNAGYQLMPAYFDQNGQIVNPRLLGPQVRLVSPAPMLVNPGAQQQGASNQLATNSPLRLLTTQGQ</sequence>
<feature type="compositionally biased region" description="Low complexity" evidence="1">
    <location>
        <begin position="1"/>
        <end position="29"/>
    </location>
</feature>